<comment type="caution">
    <text evidence="1">The sequence shown here is derived from an EMBL/GenBank/DDBJ whole genome shotgun (WGS) entry which is preliminary data.</text>
</comment>
<accession>A0ABW0N5V3</accession>
<evidence type="ECO:0000313" key="2">
    <source>
        <dbReference type="Proteomes" id="UP001595956"/>
    </source>
</evidence>
<proteinExistence type="predicted"/>
<sequence>MAVRVVVIGAGFGGLGVARALREAGIRDITILERADDVGGVWRDNTYPGAACDVPSPLYSWSWATNPSWGRRYSGQAEILDYIQRTAEAEGLRELVRTGTTVTSLEYVDDAWRVTTDSGVLEADLVVCATGQLSNPVVPAIPGADSFAGPMFHSAQWRHDVDLSGKRVAVVGTGASAIQFVPGIADRVASMTVFQRSAPYVLPKPDTGYTERHHRLFAKYPSVPAGERRLTYWITEQFNGALEGTSSIAKPLMAALRATWRLQLRRQVRDPELRRKLVPDYEMGCKRVLFSNDWYRTLDRDHVDLTTEPVTAVEPGGVRTGDGTLHEADVLIWGTGFAATEFLGGLDVRGADGSSLKELWADGARAHLGIAMPGFPNLFVVYGPNTNLGGSSIIGMLEAQAGWIAQVARRVDAGQAHRLAVRPEVWQAYDAEMQRRLGDSIWAGCDSWYRDGQRITTNWPGLVAEYKRRTATVDWSELEELAPR</sequence>
<reference evidence="2" key="1">
    <citation type="journal article" date="2019" name="Int. J. Syst. Evol. Microbiol.">
        <title>The Global Catalogue of Microorganisms (GCM) 10K type strain sequencing project: providing services to taxonomists for standard genome sequencing and annotation.</title>
        <authorList>
            <consortium name="The Broad Institute Genomics Platform"/>
            <consortium name="The Broad Institute Genome Sequencing Center for Infectious Disease"/>
            <person name="Wu L."/>
            <person name="Ma J."/>
        </authorList>
    </citation>
    <scope>NUCLEOTIDE SEQUENCE [LARGE SCALE GENOMIC DNA]</scope>
    <source>
        <strain evidence="2">KACC 13778</strain>
    </source>
</reference>
<evidence type="ECO:0000313" key="1">
    <source>
        <dbReference type="EMBL" id="MFC5495228.1"/>
    </source>
</evidence>
<gene>
    <name evidence="1" type="ORF">ACFPKY_19105</name>
</gene>
<dbReference type="SUPFAM" id="SSF51905">
    <property type="entry name" value="FAD/NAD(P)-binding domain"/>
    <property type="match status" value="2"/>
</dbReference>
<dbReference type="InterPro" id="IPR051209">
    <property type="entry name" value="FAD-bind_Monooxygenase_sf"/>
</dbReference>
<dbReference type="Gene3D" id="3.50.50.60">
    <property type="entry name" value="FAD/NAD(P)-binding domain"/>
    <property type="match status" value="2"/>
</dbReference>
<name>A0ABW0N5V3_9ACTN</name>
<organism evidence="1 2">
    <name type="scientific">Nocardioides caricicola</name>
    <dbReference type="NCBI Taxonomy" id="634770"/>
    <lineage>
        <taxon>Bacteria</taxon>
        <taxon>Bacillati</taxon>
        <taxon>Actinomycetota</taxon>
        <taxon>Actinomycetes</taxon>
        <taxon>Propionibacteriales</taxon>
        <taxon>Nocardioidaceae</taxon>
        <taxon>Nocardioides</taxon>
    </lineage>
</organism>
<dbReference type="EMBL" id="JBHSMD010000006">
    <property type="protein sequence ID" value="MFC5495228.1"/>
    <property type="molecule type" value="Genomic_DNA"/>
</dbReference>
<keyword evidence="1" id="KW-0560">Oxidoreductase</keyword>
<dbReference type="InterPro" id="IPR036188">
    <property type="entry name" value="FAD/NAD-bd_sf"/>
</dbReference>
<dbReference type="RefSeq" id="WP_345173557.1">
    <property type="nucleotide sequence ID" value="NZ_BAABFQ010000005.1"/>
</dbReference>
<dbReference type="PRINTS" id="PR00411">
    <property type="entry name" value="PNDRDTASEI"/>
</dbReference>
<keyword evidence="1" id="KW-0503">Monooxygenase</keyword>
<dbReference type="PANTHER" id="PTHR42877:SF4">
    <property type="entry name" value="FAD_NAD(P)-BINDING DOMAIN-CONTAINING PROTEIN-RELATED"/>
    <property type="match status" value="1"/>
</dbReference>
<dbReference type="EC" id="1.14.13.-" evidence="1"/>
<keyword evidence="2" id="KW-1185">Reference proteome</keyword>
<protein>
    <submittedName>
        <fullName evidence="1">Flavin-containing monooxygenase</fullName>
        <ecNumber evidence="1">1.14.13.-</ecNumber>
    </submittedName>
</protein>
<dbReference type="Pfam" id="PF13738">
    <property type="entry name" value="Pyr_redox_3"/>
    <property type="match status" value="1"/>
</dbReference>
<dbReference type="GO" id="GO:0004497">
    <property type="term" value="F:monooxygenase activity"/>
    <property type="evidence" value="ECO:0007669"/>
    <property type="project" value="UniProtKB-KW"/>
</dbReference>
<dbReference type="PANTHER" id="PTHR42877">
    <property type="entry name" value="L-ORNITHINE N(5)-MONOOXYGENASE-RELATED"/>
    <property type="match status" value="1"/>
</dbReference>
<dbReference type="Proteomes" id="UP001595956">
    <property type="component" value="Unassembled WGS sequence"/>
</dbReference>